<reference evidence="2" key="1">
    <citation type="submission" date="2020-11" db="EMBL/GenBank/DDBJ databases">
        <authorList>
            <consortium name="DOE Joint Genome Institute"/>
            <person name="Ahrendt S."/>
            <person name="Riley R."/>
            <person name="Andreopoulos W."/>
            <person name="Labutti K."/>
            <person name="Pangilinan J."/>
            <person name="Ruiz-Duenas F.J."/>
            <person name="Barrasa J.M."/>
            <person name="Sanchez-Garcia M."/>
            <person name="Camarero S."/>
            <person name="Miyauchi S."/>
            <person name="Serrano A."/>
            <person name="Linde D."/>
            <person name="Babiker R."/>
            <person name="Drula E."/>
            <person name="Ayuso-Fernandez I."/>
            <person name="Pacheco R."/>
            <person name="Padilla G."/>
            <person name="Ferreira P."/>
            <person name="Barriuso J."/>
            <person name="Kellner H."/>
            <person name="Castanera R."/>
            <person name="Alfaro M."/>
            <person name="Ramirez L."/>
            <person name="Pisabarro A.G."/>
            <person name="Kuo A."/>
            <person name="Tritt A."/>
            <person name="Lipzen A."/>
            <person name="He G."/>
            <person name="Yan M."/>
            <person name="Ng V."/>
            <person name="Cullen D."/>
            <person name="Martin F."/>
            <person name="Rosso M.-N."/>
            <person name="Henrissat B."/>
            <person name="Hibbett D."/>
            <person name="Martinez A.T."/>
            <person name="Grigoriev I.V."/>
        </authorList>
    </citation>
    <scope>NUCLEOTIDE SEQUENCE</scope>
    <source>
        <strain evidence="2">CIRM-BRFM 674</strain>
    </source>
</reference>
<accession>A0A9P6CT62</accession>
<proteinExistence type="predicted"/>
<gene>
    <name evidence="2" type="ORF">BDN70DRAFT_441427</name>
</gene>
<feature type="transmembrane region" description="Helical" evidence="1">
    <location>
        <begin position="61"/>
        <end position="79"/>
    </location>
</feature>
<evidence type="ECO:0000313" key="2">
    <source>
        <dbReference type="EMBL" id="KAF9472720.1"/>
    </source>
</evidence>
<comment type="caution">
    <text evidence="2">The sequence shown here is derived from an EMBL/GenBank/DDBJ whole genome shotgun (WGS) entry which is preliminary data.</text>
</comment>
<keyword evidence="3" id="KW-1185">Reference proteome</keyword>
<organism evidence="2 3">
    <name type="scientific">Pholiota conissans</name>
    <dbReference type="NCBI Taxonomy" id="109636"/>
    <lineage>
        <taxon>Eukaryota</taxon>
        <taxon>Fungi</taxon>
        <taxon>Dikarya</taxon>
        <taxon>Basidiomycota</taxon>
        <taxon>Agaricomycotina</taxon>
        <taxon>Agaricomycetes</taxon>
        <taxon>Agaricomycetidae</taxon>
        <taxon>Agaricales</taxon>
        <taxon>Agaricineae</taxon>
        <taxon>Strophariaceae</taxon>
        <taxon>Pholiota</taxon>
    </lineage>
</organism>
<sequence>MLTSRIGHDIYEVSKKADFRLPFQSCFLRLKERASIHAEHTSIIELFHSMVDIHLGGLQRLWISLAVPFYFIFYFYTFYHRTSARILFSMPLSRLEDGTLNNDPPLFQIRDTIRPVMMGPQDLNINVLTPSLTL</sequence>
<protein>
    <submittedName>
        <fullName evidence="2">Uncharacterized protein</fullName>
    </submittedName>
</protein>
<dbReference type="Proteomes" id="UP000807469">
    <property type="component" value="Unassembled WGS sequence"/>
</dbReference>
<dbReference type="AlphaFoldDB" id="A0A9P6CT62"/>
<evidence type="ECO:0000256" key="1">
    <source>
        <dbReference type="SAM" id="Phobius"/>
    </source>
</evidence>
<evidence type="ECO:0000313" key="3">
    <source>
        <dbReference type="Proteomes" id="UP000807469"/>
    </source>
</evidence>
<keyword evidence="1" id="KW-0472">Membrane</keyword>
<keyword evidence="1" id="KW-0812">Transmembrane</keyword>
<name>A0A9P6CT62_9AGAR</name>
<dbReference type="EMBL" id="MU155505">
    <property type="protein sequence ID" value="KAF9472720.1"/>
    <property type="molecule type" value="Genomic_DNA"/>
</dbReference>
<keyword evidence="1" id="KW-1133">Transmembrane helix</keyword>